<accession>A0ACC0J543</accession>
<dbReference type="Proteomes" id="UP001060215">
    <property type="component" value="Chromosome 1"/>
</dbReference>
<evidence type="ECO:0000313" key="2">
    <source>
        <dbReference type="Proteomes" id="UP001060215"/>
    </source>
</evidence>
<comment type="caution">
    <text evidence="1">The sequence shown here is derived from an EMBL/GenBank/DDBJ whole genome shotgun (WGS) entry which is preliminary data.</text>
</comment>
<dbReference type="EMBL" id="CM045758">
    <property type="protein sequence ID" value="KAI8032558.1"/>
    <property type="molecule type" value="Genomic_DNA"/>
</dbReference>
<evidence type="ECO:0000313" key="1">
    <source>
        <dbReference type="EMBL" id="KAI8032558.1"/>
    </source>
</evidence>
<gene>
    <name evidence="1" type="ORF">LOK49_LG01G02341</name>
</gene>
<keyword evidence="2" id="KW-1185">Reference proteome</keyword>
<name>A0ACC0J543_9ERIC</name>
<reference evidence="1 2" key="1">
    <citation type="journal article" date="2022" name="Plant J.">
        <title>Chromosome-level genome of Camellia lanceoleosa provides a valuable resource for understanding genome evolution and self-incompatibility.</title>
        <authorList>
            <person name="Gong W."/>
            <person name="Xiao S."/>
            <person name="Wang L."/>
            <person name="Liao Z."/>
            <person name="Chang Y."/>
            <person name="Mo W."/>
            <person name="Hu G."/>
            <person name="Li W."/>
            <person name="Zhao G."/>
            <person name="Zhu H."/>
            <person name="Hu X."/>
            <person name="Ji K."/>
            <person name="Xiang X."/>
            <person name="Song Q."/>
            <person name="Yuan D."/>
            <person name="Jin S."/>
            <person name="Zhang L."/>
        </authorList>
    </citation>
    <scope>NUCLEOTIDE SEQUENCE [LARGE SCALE GENOMIC DNA]</scope>
    <source>
        <strain evidence="1">SQ_2022a</strain>
    </source>
</reference>
<proteinExistence type="predicted"/>
<organism evidence="1 2">
    <name type="scientific">Camellia lanceoleosa</name>
    <dbReference type="NCBI Taxonomy" id="1840588"/>
    <lineage>
        <taxon>Eukaryota</taxon>
        <taxon>Viridiplantae</taxon>
        <taxon>Streptophyta</taxon>
        <taxon>Embryophyta</taxon>
        <taxon>Tracheophyta</taxon>
        <taxon>Spermatophyta</taxon>
        <taxon>Magnoliopsida</taxon>
        <taxon>eudicotyledons</taxon>
        <taxon>Gunneridae</taxon>
        <taxon>Pentapetalae</taxon>
        <taxon>asterids</taxon>
        <taxon>Ericales</taxon>
        <taxon>Theaceae</taxon>
        <taxon>Camellia</taxon>
    </lineage>
</organism>
<sequence length="89" mass="9934">MDYTSTRFVLAALLHALPTGGTQRSSLDQPHCSSPDDFANEQLQALMEDHGRLYRFRNIQKTCPKSLNTASAIHKMKAKHLLSLPVKKG</sequence>
<protein>
    <submittedName>
        <fullName evidence="1">Uncharacterized protein</fullName>
    </submittedName>
</protein>